<proteinExistence type="predicted"/>
<dbReference type="OrthoDB" id="1426277at2"/>
<sequence length="361" mass="40275">MKFLLLLVLSVLLPYRLIAQFEKGTITLPTGEEVNGYLRQDGDIELLEKLYFKTAPDQADARIYEPNELKAFRFEEGAEFQQIPVSFVEQGLLMSKKQFAKVMAQGTIDLYLSYGSLQKGTFVFYARKDGTLHKLSEKPLLLASGNYTQPNSYRGVLKALTFDCGELSEPDQVAFRIRAITEFINTYNGCRDAGYQAMVTDFKTRLEKQYFGEAMVGINFSHFFVTPSTTGPDRLERVIFGQAGIALQMETVNPSFSRKLVTHYSIGLYKWAGLARIGGILDETPPTATLTATVAAHFIFNPLARLKWYTRLGAAANYDFGAQAALRPGYSFGFGAYLPSGVRLGVQLISWQFRVAVPFGG</sequence>
<reference evidence="1 2" key="1">
    <citation type="submission" date="2017-10" db="EMBL/GenBank/DDBJ databases">
        <title>The draft genome sequence of Lewinella nigricans NBRC 102662.</title>
        <authorList>
            <person name="Wang K."/>
        </authorList>
    </citation>
    <scope>NUCLEOTIDE SEQUENCE [LARGE SCALE GENOMIC DNA]</scope>
    <source>
        <strain evidence="1 2">NBRC 102662</strain>
    </source>
</reference>
<comment type="caution">
    <text evidence="1">The sequence shown here is derived from an EMBL/GenBank/DDBJ whole genome shotgun (WGS) entry which is preliminary data.</text>
</comment>
<dbReference type="Proteomes" id="UP000223913">
    <property type="component" value="Unassembled WGS sequence"/>
</dbReference>
<evidence type="ECO:0000313" key="2">
    <source>
        <dbReference type="Proteomes" id="UP000223913"/>
    </source>
</evidence>
<dbReference type="RefSeq" id="WP_099149638.1">
    <property type="nucleotide sequence ID" value="NZ_PDUD01000012.1"/>
</dbReference>
<keyword evidence="2" id="KW-1185">Reference proteome</keyword>
<organism evidence="1 2">
    <name type="scientific">Flavilitoribacter nigricans (strain ATCC 23147 / DSM 23189 / NBRC 102662 / NCIMB 1420 / SS-2)</name>
    <name type="common">Lewinella nigricans</name>
    <dbReference type="NCBI Taxonomy" id="1122177"/>
    <lineage>
        <taxon>Bacteria</taxon>
        <taxon>Pseudomonadati</taxon>
        <taxon>Bacteroidota</taxon>
        <taxon>Saprospiria</taxon>
        <taxon>Saprospirales</taxon>
        <taxon>Lewinellaceae</taxon>
        <taxon>Flavilitoribacter</taxon>
    </lineage>
</organism>
<dbReference type="EMBL" id="PDUD01000012">
    <property type="protein sequence ID" value="PHN07030.1"/>
    <property type="molecule type" value="Genomic_DNA"/>
</dbReference>
<evidence type="ECO:0000313" key="1">
    <source>
        <dbReference type="EMBL" id="PHN07030.1"/>
    </source>
</evidence>
<accession>A0A2D0NF77</accession>
<dbReference type="AlphaFoldDB" id="A0A2D0NF77"/>
<name>A0A2D0NF77_FLAN2</name>
<gene>
    <name evidence="1" type="ORF">CRP01_08715</name>
</gene>
<protein>
    <submittedName>
        <fullName evidence="1">Uncharacterized protein</fullName>
    </submittedName>
</protein>